<accession>A0A6B9FGN7</accession>
<evidence type="ECO:0000313" key="1">
    <source>
        <dbReference type="EMBL" id="QGX96319.1"/>
    </source>
</evidence>
<reference evidence="1 2" key="1">
    <citation type="submission" date="2018-12" db="EMBL/GenBank/DDBJ databases">
        <title>Complete genome sequence of Haloplanus rallus MBLA0036.</title>
        <authorList>
            <person name="Nam Y.-d."/>
            <person name="Kang J."/>
            <person name="Chung W.-H."/>
            <person name="Park Y.S."/>
        </authorList>
    </citation>
    <scope>NUCLEOTIDE SEQUENCE [LARGE SCALE GENOMIC DNA]</scope>
    <source>
        <strain evidence="1 2">MBLA0036</strain>
    </source>
</reference>
<dbReference type="KEGG" id="hra:EI982_16810"/>
<gene>
    <name evidence="1" type="ORF">EI982_16810</name>
</gene>
<dbReference type="RefSeq" id="WP_157690783.1">
    <property type="nucleotide sequence ID" value="NZ_CP034345.1"/>
</dbReference>
<keyword evidence="2" id="KW-1185">Reference proteome</keyword>
<proteinExistence type="predicted"/>
<dbReference type="AlphaFoldDB" id="A0A6B9FGN7"/>
<sequence>MTDPGQGYLLNTIQNPRSLKPVYESVNRGNTTDDEIVDDTGLSAAAVDEGAKGLQRLGLLDSKDEEYTVRDYTWSTGDETLDFQLTALEHLASSLTPPDWGKQAVFHLNYAYLIKKDYQRINDNDEAVRKQMDRWERDTLEYYPTYRGDRIDLNPNKMENWGRLATYLGLLHQYETHEFTVYPDPSLISHSIKRAHDAAGRTVDGNPVIEVRTYLDWLSNNLLYLPDDTGGVPAILSRSLYQLMNEERIRLAEIGDQGAVAFDRMPTHDRREQSANSIVITS</sequence>
<evidence type="ECO:0000313" key="2">
    <source>
        <dbReference type="Proteomes" id="UP000428325"/>
    </source>
</evidence>
<dbReference type="EMBL" id="CP034345">
    <property type="protein sequence ID" value="QGX96319.1"/>
    <property type="molecule type" value="Genomic_DNA"/>
</dbReference>
<name>A0A6B9FGN7_9EURY</name>
<dbReference type="OrthoDB" id="241625at2157"/>
<dbReference type="Proteomes" id="UP000428325">
    <property type="component" value="Chromosome"/>
</dbReference>
<dbReference type="GeneID" id="43371243"/>
<organism evidence="1 2">
    <name type="scientific">Haloplanus rallus</name>
    <dbReference type="NCBI Taxonomy" id="1816183"/>
    <lineage>
        <taxon>Archaea</taxon>
        <taxon>Methanobacteriati</taxon>
        <taxon>Methanobacteriota</taxon>
        <taxon>Stenosarchaea group</taxon>
        <taxon>Halobacteria</taxon>
        <taxon>Halobacteriales</taxon>
        <taxon>Haloferacaceae</taxon>
        <taxon>Haloplanus</taxon>
    </lineage>
</organism>
<protein>
    <submittedName>
        <fullName evidence="1">Uncharacterized protein</fullName>
    </submittedName>
</protein>